<evidence type="ECO:0008006" key="3">
    <source>
        <dbReference type="Google" id="ProtNLM"/>
    </source>
</evidence>
<dbReference type="SUPFAM" id="SSF52540">
    <property type="entry name" value="P-loop containing nucleoside triphosphate hydrolases"/>
    <property type="match status" value="1"/>
</dbReference>
<proteinExistence type="predicted"/>
<reference evidence="1 2" key="1">
    <citation type="submission" date="2019-07" db="EMBL/GenBank/DDBJ databases">
        <title>The draft genome sequence of Vibrio algivorus M1486.</title>
        <authorList>
            <person name="Meng X."/>
        </authorList>
    </citation>
    <scope>NUCLEOTIDE SEQUENCE [LARGE SCALE GENOMIC DNA]</scope>
    <source>
        <strain evidence="1 2">M1486</strain>
    </source>
</reference>
<sequence length="143" mass="16151">MKLERIYSLYGASNSGKTSTLIELINILRERSEKVILDENVGDSDHRAVFQINGRNVGVSTQGDCESQVKEHLDVIEPLSNIIFCATRTRGATCRHVVERFGDKLTWIQNFGIYNNKAYAFDNSDFIESSYKSIGKVLFDLVP</sequence>
<evidence type="ECO:0000313" key="2">
    <source>
        <dbReference type="Proteomes" id="UP000319828"/>
    </source>
</evidence>
<dbReference type="Proteomes" id="UP000319828">
    <property type="component" value="Unassembled WGS sequence"/>
</dbReference>
<evidence type="ECO:0000313" key="1">
    <source>
        <dbReference type="EMBL" id="TVO36805.1"/>
    </source>
</evidence>
<dbReference type="InterPro" id="IPR027417">
    <property type="entry name" value="P-loop_NTPase"/>
</dbReference>
<comment type="caution">
    <text evidence="1">The sequence shown here is derived from an EMBL/GenBank/DDBJ whole genome shotgun (WGS) entry which is preliminary data.</text>
</comment>
<organism evidence="1 2">
    <name type="scientific">Vibrio algivorus</name>
    <dbReference type="NCBI Taxonomy" id="1667024"/>
    <lineage>
        <taxon>Bacteria</taxon>
        <taxon>Pseudomonadati</taxon>
        <taxon>Pseudomonadota</taxon>
        <taxon>Gammaproteobacteria</taxon>
        <taxon>Vibrionales</taxon>
        <taxon>Vibrionaceae</taxon>
        <taxon>Vibrio</taxon>
    </lineage>
</organism>
<protein>
    <recommendedName>
        <fullName evidence="3">ATP-binding protein</fullName>
    </recommendedName>
</protein>
<name>A0A557P813_9VIBR</name>
<dbReference type="RefSeq" id="WP_144388057.1">
    <property type="nucleotide sequence ID" value="NZ_CANNCB010000019.1"/>
</dbReference>
<accession>A0A557P813</accession>
<dbReference type="AlphaFoldDB" id="A0A557P813"/>
<dbReference type="EMBL" id="VMKJ01000013">
    <property type="protein sequence ID" value="TVO36805.1"/>
    <property type="molecule type" value="Genomic_DNA"/>
</dbReference>
<dbReference type="OrthoDB" id="5679043at2"/>
<gene>
    <name evidence="1" type="ORF">FOF44_08390</name>
</gene>